<dbReference type="SUPFAM" id="SSF52743">
    <property type="entry name" value="Subtilisin-like"/>
    <property type="match status" value="1"/>
</dbReference>
<dbReference type="PIRSF" id="PIRSF032623">
    <property type="entry name" value="Peptidase_SSO2181_prd"/>
    <property type="match status" value="1"/>
</dbReference>
<comment type="cofactor">
    <cofactor evidence="1">
        <name>Ca(2+)</name>
        <dbReference type="ChEBI" id="CHEBI:29108"/>
    </cofactor>
</comment>
<dbReference type="RefSeq" id="WP_221289408.1">
    <property type="nucleotide sequence ID" value="NZ_AP024597.1"/>
</dbReference>
<dbReference type="InterPro" id="IPR030400">
    <property type="entry name" value="Sedolisin_dom"/>
</dbReference>
<keyword evidence="3" id="KW-0479">Metal-binding</keyword>
<evidence type="ECO:0000256" key="5">
    <source>
        <dbReference type="ARBA" id="ARBA00022825"/>
    </source>
</evidence>
<dbReference type="PROSITE" id="PS51695">
    <property type="entry name" value="SEDOLISIN"/>
    <property type="match status" value="1"/>
</dbReference>
<dbReference type="GO" id="GO:0046872">
    <property type="term" value="F:metal ion binding"/>
    <property type="evidence" value="ECO:0007669"/>
    <property type="project" value="UniProtKB-KW"/>
</dbReference>
<evidence type="ECO:0000313" key="11">
    <source>
        <dbReference type="Proteomes" id="UP000825123"/>
    </source>
</evidence>
<gene>
    <name evidence="10" type="ORF">KN1_06700</name>
</gene>
<name>A0A8D5ZDY8_9CREN</name>
<dbReference type="SMART" id="SM00944">
    <property type="entry name" value="Pro-kuma_activ"/>
    <property type="match status" value="1"/>
</dbReference>
<dbReference type="PANTHER" id="PTHR14218:SF15">
    <property type="entry name" value="TRIPEPTIDYL-PEPTIDASE 1"/>
    <property type="match status" value="1"/>
</dbReference>
<dbReference type="CDD" id="cd04056">
    <property type="entry name" value="Peptidases_S53"/>
    <property type="match status" value="1"/>
</dbReference>
<dbReference type="GO" id="GO:0004252">
    <property type="term" value="F:serine-type endopeptidase activity"/>
    <property type="evidence" value="ECO:0007669"/>
    <property type="project" value="InterPro"/>
</dbReference>
<dbReference type="InterPro" id="IPR017001">
    <property type="entry name" value="Pept_S53_physarolisin-II_arc"/>
</dbReference>
<dbReference type="Pfam" id="PF00082">
    <property type="entry name" value="Peptidase_S8"/>
    <property type="match status" value="1"/>
</dbReference>
<keyword evidence="8" id="KW-1133">Transmembrane helix</keyword>
<reference evidence="10 11" key="1">
    <citation type="submission" date="2021-04" db="EMBL/GenBank/DDBJ databases">
        <title>Complete genome sequence of Stygiolobus sp. KN-1.</title>
        <authorList>
            <person name="Nakamura K."/>
            <person name="Sakai H."/>
            <person name="Kurosawa N."/>
        </authorList>
    </citation>
    <scope>NUCLEOTIDE SEQUENCE [LARGE SCALE GENOMIC DNA]</scope>
    <source>
        <strain evidence="10 11">KN-1</strain>
    </source>
</reference>
<evidence type="ECO:0000256" key="2">
    <source>
        <dbReference type="ARBA" id="ARBA00022670"/>
    </source>
</evidence>
<evidence type="ECO:0000256" key="7">
    <source>
        <dbReference type="ARBA" id="ARBA00023145"/>
    </source>
</evidence>
<keyword evidence="6" id="KW-0106">Calcium</keyword>
<keyword evidence="8" id="KW-0812">Transmembrane</keyword>
<dbReference type="Proteomes" id="UP000825123">
    <property type="component" value="Chromosome"/>
</dbReference>
<dbReference type="SUPFAM" id="SSF54897">
    <property type="entry name" value="Protease propeptides/inhibitors"/>
    <property type="match status" value="1"/>
</dbReference>
<keyword evidence="8" id="KW-0472">Membrane</keyword>
<keyword evidence="5" id="KW-0720">Serine protease</keyword>
<dbReference type="Pfam" id="PF09286">
    <property type="entry name" value="Pro-kuma_activ"/>
    <property type="match status" value="1"/>
</dbReference>
<sequence length="1302" mass="141755">MIKTHSVILLILFMINALVFLGISTSAYATYVGPKIDNSQFIGQLNPQQMICIGVLIPPKNMNQLYLLAQEVAYHQIKPIPMNRLISMFAQTYKEGQIISFLEDNGLQIVYKSPFAIIAQGYVYQVNNAFHVTLGLYKDGNIIFYMPTSKPEVPPVFSGVMLQGLTNFTSASLQLNLIKLGKVEGNSIIPDVNPLIENLTGFKYLSFAANMYSPQDLVGAYNITQGGKNVSIAIIDAYGDPTILQDVKLFDQKFHLPPANISIIPIGPYHPIFGIFEGWCAETALDVETAHAIAPYAHIDLVVPSSTLFIPEAIDYIVSNDIAQVVSMSFGIPENVLGDTGLFYVYQGTAYPNTPYWDYYFALGTVEGITFLASSGDSGATAEGLSTYSGVSYPATSPFVTGVGGTTLFVNVTSGYLSQENSTATYGYETAWSVDNMFYFPYVASDGGYSELYPKPWYQYGINGTLRASPDVAADANPYTGEIIYVLGQEEVIGGTSLASPLWAGVVADVISQTHKPVGLLNNILYWIYSNSSLYQKVFHQVDFGFNGLYTAHKGYNPVTGLGTPDYYWLLKAVEAYEKIPKLSVSVTVSEPGVQYPWFMYNSTFTIIAKISYPNSTQVTSGSFTAYIYTTQGLLTSMPMIFNGTYWEAVYTIKPGSPPNIWYVVVNGTSGGISGSGAYEIDVGLSIDIISPTPFPYALSIPPNTPFSILACVYYPNLTPAIVPLHAYFVQDGKIVYNVTLLPTSAAGLYKGTFAVLTPSKEGVFIMFVNDSYGSAFSYETIGGINEEVLVFTPIDDGFPSITPGENVTIISFTYDQSGLGIFTSNVTAYVYSPDGKLIGAVNLTPATEITQFGVYNLFGYHEGNFTIPSNASSGFYTVVVEASYNSSIGLEEMNYTTFFYVAPSTASVQVRSLNEVFEGEYVKVYANITYPNGTEITTGIFTVTLIPYQNENQQILLEFDNGVPLQYNSTLREWVGLLRAPGGINATVYQGNPIYSLTGPWKVAVAGTSYSGYNSLSIGGYVEVMPYVYLPPLNLTPSTLVNLPLVLSVNNSYTIQGVYAPSLSLSNGNFTIQGSILGTLYISNATVTIEGSTISSIKVINSQLVLINSKIEDSNIGIYSVNSNVTLSTVTFNNVDLAIDYVHSNIENYDVSFVHVTKMSEYPVPKLLYPFQITSLTSYITVNITNYNTSTLKIMKVTVDGRQVNYTVTQGNNGIEVRIPFNSSEIPSGENMVSIEAYNGMHYNLSFSVDNEYPLSSLTSSVSSAVNSTRTLSLALGLVAIILSVLAIIISFRKGGGKNVK</sequence>
<keyword evidence="2" id="KW-0645">Protease</keyword>
<accession>A0A8D5ZDY8</accession>
<protein>
    <submittedName>
        <fullName evidence="10">Pseudomonapepsin</fullName>
    </submittedName>
</protein>
<organism evidence="10 11">
    <name type="scientific">Stygiolobus caldivivus</name>
    <dbReference type="NCBI Taxonomy" id="2824673"/>
    <lineage>
        <taxon>Archaea</taxon>
        <taxon>Thermoproteota</taxon>
        <taxon>Thermoprotei</taxon>
        <taxon>Sulfolobales</taxon>
        <taxon>Sulfolobaceae</taxon>
        <taxon>Stygiolobus</taxon>
    </lineage>
</organism>
<dbReference type="InterPro" id="IPR036852">
    <property type="entry name" value="Peptidase_S8/S53_dom_sf"/>
</dbReference>
<evidence type="ECO:0000313" key="10">
    <source>
        <dbReference type="EMBL" id="BCU69373.1"/>
    </source>
</evidence>
<keyword evidence="4" id="KW-0378">Hydrolase</keyword>
<dbReference type="InterPro" id="IPR023828">
    <property type="entry name" value="Peptidase_S8_Ser-AS"/>
</dbReference>
<proteinExistence type="predicted"/>
<feature type="domain" description="Peptidase S53" evidence="9">
    <location>
        <begin position="211"/>
        <end position="577"/>
    </location>
</feature>
<keyword evidence="11" id="KW-1185">Reference proteome</keyword>
<dbReference type="KEGG" id="csty:KN1_06700"/>
<evidence type="ECO:0000256" key="3">
    <source>
        <dbReference type="ARBA" id="ARBA00022723"/>
    </source>
</evidence>
<dbReference type="PROSITE" id="PS00138">
    <property type="entry name" value="SUBTILASE_SER"/>
    <property type="match status" value="1"/>
</dbReference>
<evidence type="ECO:0000259" key="9">
    <source>
        <dbReference type="PROSITE" id="PS51695"/>
    </source>
</evidence>
<dbReference type="Gene3D" id="3.40.50.200">
    <property type="entry name" value="Peptidase S8/S53 domain"/>
    <property type="match status" value="1"/>
</dbReference>
<dbReference type="GO" id="GO:0008240">
    <property type="term" value="F:tripeptidyl-peptidase activity"/>
    <property type="evidence" value="ECO:0007669"/>
    <property type="project" value="TreeGrafter"/>
</dbReference>
<evidence type="ECO:0000256" key="1">
    <source>
        <dbReference type="ARBA" id="ARBA00001913"/>
    </source>
</evidence>
<dbReference type="InterPro" id="IPR000209">
    <property type="entry name" value="Peptidase_S8/S53_dom"/>
</dbReference>
<dbReference type="InterPro" id="IPR015366">
    <property type="entry name" value="S53_propep"/>
</dbReference>
<dbReference type="GO" id="GO:0006508">
    <property type="term" value="P:proteolysis"/>
    <property type="evidence" value="ECO:0007669"/>
    <property type="project" value="UniProtKB-KW"/>
</dbReference>
<evidence type="ECO:0000256" key="4">
    <source>
        <dbReference type="ARBA" id="ARBA00022801"/>
    </source>
</evidence>
<feature type="transmembrane region" description="Helical" evidence="8">
    <location>
        <begin position="1273"/>
        <end position="1293"/>
    </location>
</feature>
<evidence type="ECO:0000256" key="8">
    <source>
        <dbReference type="SAM" id="Phobius"/>
    </source>
</evidence>
<dbReference type="InterPro" id="IPR050819">
    <property type="entry name" value="Tripeptidyl-peptidase_I"/>
</dbReference>
<evidence type="ECO:0000256" key="6">
    <source>
        <dbReference type="ARBA" id="ARBA00022837"/>
    </source>
</evidence>
<dbReference type="GeneID" id="66162428"/>
<dbReference type="EMBL" id="AP024597">
    <property type="protein sequence ID" value="BCU69373.1"/>
    <property type="molecule type" value="Genomic_DNA"/>
</dbReference>
<keyword evidence="7" id="KW-0865">Zymogen</keyword>
<dbReference type="PANTHER" id="PTHR14218">
    <property type="entry name" value="PROTEASE S8 TRIPEPTIDYL PEPTIDASE I CLN2"/>
    <property type="match status" value="1"/>
</dbReference>